<feature type="transmembrane region" description="Helical" evidence="14">
    <location>
        <begin position="268"/>
        <end position="290"/>
    </location>
</feature>
<feature type="transmembrane region" description="Helical" evidence="14">
    <location>
        <begin position="401"/>
        <end position="419"/>
    </location>
</feature>
<dbReference type="FunFam" id="1.10.287.130:FF:000008">
    <property type="entry name" value="Two-component sensor histidine kinase"/>
    <property type="match status" value="1"/>
</dbReference>
<protein>
    <recommendedName>
        <fullName evidence="3">histidine kinase</fullName>
        <ecNumber evidence="3">2.7.13.3</ecNumber>
    </recommendedName>
</protein>
<dbReference type="SUPFAM" id="SSF47384">
    <property type="entry name" value="Homodimeric domain of signal transducing histidine kinase"/>
    <property type="match status" value="1"/>
</dbReference>
<dbReference type="EC" id="2.7.13.3" evidence="3"/>
<organism evidence="16 17">
    <name type="scientific">Peptoniphilus harei</name>
    <dbReference type="NCBI Taxonomy" id="54005"/>
    <lineage>
        <taxon>Bacteria</taxon>
        <taxon>Bacillati</taxon>
        <taxon>Bacillota</taxon>
        <taxon>Tissierellia</taxon>
        <taxon>Tissierellales</taxon>
        <taxon>Peptoniphilaceae</taxon>
        <taxon>Peptoniphilus</taxon>
    </lineage>
</organism>
<evidence type="ECO:0000256" key="4">
    <source>
        <dbReference type="ARBA" id="ARBA00022475"/>
    </source>
</evidence>
<evidence type="ECO:0000256" key="10">
    <source>
        <dbReference type="ARBA" id="ARBA00022840"/>
    </source>
</evidence>
<dbReference type="InterPro" id="IPR036890">
    <property type="entry name" value="HATPase_C_sf"/>
</dbReference>
<dbReference type="CDD" id="cd00082">
    <property type="entry name" value="HisKA"/>
    <property type="match status" value="1"/>
</dbReference>
<evidence type="ECO:0000256" key="8">
    <source>
        <dbReference type="ARBA" id="ARBA00022741"/>
    </source>
</evidence>
<accession>A0A2X1Y1E7</accession>
<dbReference type="Proteomes" id="UP000250070">
    <property type="component" value="Unassembled WGS sequence"/>
</dbReference>
<keyword evidence="13 14" id="KW-0472">Membrane</keyword>
<feature type="transmembrane region" description="Helical" evidence="14">
    <location>
        <begin position="12"/>
        <end position="30"/>
    </location>
</feature>
<dbReference type="STRING" id="54005.HMPREF3229_00885"/>
<reference evidence="16 17" key="1">
    <citation type="submission" date="2018-06" db="EMBL/GenBank/DDBJ databases">
        <authorList>
            <consortium name="Pathogen Informatics"/>
            <person name="Doyle S."/>
        </authorList>
    </citation>
    <scope>NUCLEOTIDE SEQUENCE [LARGE SCALE GENOMIC DNA]</scope>
    <source>
        <strain evidence="16 17">NCTC13076</strain>
    </source>
</reference>
<keyword evidence="11 14" id="KW-1133">Transmembrane helix</keyword>
<dbReference type="SMART" id="SM00387">
    <property type="entry name" value="HATPase_c"/>
    <property type="match status" value="1"/>
</dbReference>
<dbReference type="InterPro" id="IPR005467">
    <property type="entry name" value="His_kinase_dom"/>
</dbReference>
<evidence type="ECO:0000313" key="17">
    <source>
        <dbReference type="Proteomes" id="UP000250070"/>
    </source>
</evidence>
<dbReference type="SUPFAM" id="SSF55874">
    <property type="entry name" value="ATPase domain of HSP90 chaperone/DNA topoisomerase II/histidine kinase"/>
    <property type="match status" value="1"/>
</dbReference>
<evidence type="ECO:0000256" key="3">
    <source>
        <dbReference type="ARBA" id="ARBA00012438"/>
    </source>
</evidence>
<keyword evidence="6 16" id="KW-0808">Transferase</keyword>
<comment type="catalytic activity">
    <reaction evidence="1">
        <text>ATP + protein L-histidine = ADP + protein N-phospho-L-histidine.</text>
        <dbReference type="EC" id="2.7.13.3"/>
    </reaction>
</comment>
<feature type="transmembrane region" description="Helical" evidence="14">
    <location>
        <begin position="302"/>
        <end position="325"/>
    </location>
</feature>
<dbReference type="PANTHER" id="PTHR45528:SF1">
    <property type="entry name" value="SENSOR HISTIDINE KINASE CPXA"/>
    <property type="match status" value="1"/>
</dbReference>
<dbReference type="GO" id="GO:0005886">
    <property type="term" value="C:plasma membrane"/>
    <property type="evidence" value="ECO:0007669"/>
    <property type="project" value="UniProtKB-SubCell"/>
</dbReference>
<dbReference type="EMBL" id="UATM01000032">
    <property type="protein sequence ID" value="SPY48797.1"/>
    <property type="molecule type" value="Genomic_DNA"/>
</dbReference>
<dbReference type="Gene3D" id="1.10.287.130">
    <property type="match status" value="1"/>
</dbReference>
<dbReference type="Gene3D" id="3.30.565.10">
    <property type="entry name" value="Histidine kinase-like ATPase, C-terminal domain"/>
    <property type="match status" value="1"/>
</dbReference>
<dbReference type="SMART" id="SM00388">
    <property type="entry name" value="HisKA"/>
    <property type="match status" value="1"/>
</dbReference>
<dbReference type="RefSeq" id="WP_112890365.1">
    <property type="nucleotide sequence ID" value="NZ_CP068103.1"/>
</dbReference>
<dbReference type="AlphaFoldDB" id="A0A2X1Y1E7"/>
<keyword evidence="12" id="KW-0902">Two-component regulatory system</keyword>
<evidence type="ECO:0000256" key="12">
    <source>
        <dbReference type="ARBA" id="ARBA00023012"/>
    </source>
</evidence>
<evidence type="ECO:0000256" key="11">
    <source>
        <dbReference type="ARBA" id="ARBA00022989"/>
    </source>
</evidence>
<dbReference type="GeneID" id="83861579"/>
<evidence type="ECO:0000313" key="16">
    <source>
        <dbReference type="EMBL" id="SPY48797.1"/>
    </source>
</evidence>
<feature type="transmembrane region" description="Helical" evidence="14">
    <location>
        <begin position="372"/>
        <end position="395"/>
    </location>
</feature>
<evidence type="ECO:0000256" key="6">
    <source>
        <dbReference type="ARBA" id="ARBA00022679"/>
    </source>
</evidence>
<keyword evidence="7 14" id="KW-0812">Transmembrane</keyword>
<dbReference type="Pfam" id="PF02518">
    <property type="entry name" value="HATPase_c"/>
    <property type="match status" value="1"/>
</dbReference>
<evidence type="ECO:0000256" key="13">
    <source>
        <dbReference type="ARBA" id="ARBA00023136"/>
    </source>
</evidence>
<dbReference type="PANTHER" id="PTHR45528">
    <property type="entry name" value="SENSOR HISTIDINE KINASE CPXA"/>
    <property type="match status" value="1"/>
</dbReference>
<evidence type="ECO:0000256" key="14">
    <source>
        <dbReference type="SAM" id="Phobius"/>
    </source>
</evidence>
<evidence type="ECO:0000256" key="5">
    <source>
        <dbReference type="ARBA" id="ARBA00022553"/>
    </source>
</evidence>
<dbReference type="InterPro" id="IPR050398">
    <property type="entry name" value="HssS/ArlS-like"/>
</dbReference>
<dbReference type="PROSITE" id="PS50109">
    <property type="entry name" value="HIS_KIN"/>
    <property type="match status" value="1"/>
</dbReference>
<dbReference type="InterPro" id="IPR036097">
    <property type="entry name" value="HisK_dim/P_sf"/>
</dbReference>
<evidence type="ECO:0000256" key="7">
    <source>
        <dbReference type="ARBA" id="ARBA00022692"/>
    </source>
</evidence>
<dbReference type="InterPro" id="IPR003661">
    <property type="entry name" value="HisK_dim/P_dom"/>
</dbReference>
<dbReference type="GO" id="GO:0000155">
    <property type="term" value="F:phosphorelay sensor kinase activity"/>
    <property type="evidence" value="ECO:0007669"/>
    <property type="project" value="InterPro"/>
</dbReference>
<feature type="domain" description="Histidine kinase" evidence="15">
    <location>
        <begin position="482"/>
        <end position="691"/>
    </location>
</feature>
<dbReference type="Pfam" id="PF00512">
    <property type="entry name" value="HisKA"/>
    <property type="match status" value="1"/>
</dbReference>
<keyword evidence="4" id="KW-1003">Cell membrane</keyword>
<sequence length="691" mass="79194">MKKNSYKLSYYALIILVISLVSLLAGSFLYKKNPDSSYRRRITESLIYNTLYQSVNNNDEFYSSYKEFNYAVKSYKLKYFDIYGDVVTDTGAIEAQKKKDDLKAKGLDPKLYLDEGMLNQPELKSEYKTFYLTNEYEKNEFDPLEIELGDNDFLITGSVINDSTVIDKVQKSQRLMDSDYNFIDKSFKSGLNEAFSRLNSNNNVKNLKFAYYASLDDEVFKEIGRDVFRDQVQVQIGVSVLIAAVLSAILGLFMNMEKIDGSESLRKVFKFPIEVVIILFVIFVISSAGISSMNQIYRNLYVFYLLYFIGLVIVSLTVNYFVILLKSIFNKNTENYLVKNSLIYRIFTGAISEFSNASDDNKNIKDAKVKFTLVYFVVFLLFAILNMMFSTMSYYAPEKMMIPMILFGIFLYVIIFKNIKEVARIYRESSEIVKGNYKKNIEKNGGLYDGIVDNFNNIGENLDLAIEDAVKSERLKTELITNVSHDLKTPLTSILNYSDLLSKEDNSEEEAREYARIINEKSNKLKVLIEDLFEVSKASSNNVELDRQELDFNSLVAQSIGEWEDKIAENNIEIISNLPEEKVMLNIDGQKFSRVLDNLFSNISKYALENSRVYVDLRDDGRVKLTIKNISKYPLNISAEELMERFTRGEKSRTTSGSGLGLSIASSFVRAHGASFDIDIDGDLFKVTIEF</sequence>
<evidence type="ECO:0000256" key="2">
    <source>
        <dbReference type="ARBA" id="ARBA00004651"/>
    </source>
</evidence>
<keyword evidence="5" id="KW-0597">Phosphoprotein</keyword>
<name>A0A2X1Y1E7_9FIRM</name>
<keyword evidence="8" id="KW-0547">Nucleotide-binding</keyword>
<feature type="transmembrane region" description="Helical" evidence="14">
    <location>
        <begin position="236"/>
        <end position="256"/>
    </location>
</feature>
<gene>
    <name evidence="16" type="primary">yycG_2</name>
    <name evidence="16" type="ORF">NCTC13076_01884</name>
</gene>
<keyword evidence="10" id="KW-0067">ATP-binding</keyword>
<dbReference type="OrthoDB" id="9792991at2"/>
<proteinExistence type="predicted"/>
<comment type="subcellular location">
    <subcellularLocation>
        <location evidence="2">Cell membrane</location>
        <topology evidence="2">Multi-pass membrane protein</topology>
    </subcellularLocation>
</comment>
<evidence type="ECO:0000259" key="15">
    <source>
        <dbReference type="PROSITE" id="PS50109"/>
    </source>
</evidence>
<evidence type="ECO:0000256" key="1">
    <source>
        <dbReference type="ARBA" id="ARBA00000085"/>
    </source>
</evidence>
<evidence type="ECO:0000256" key="9">
    <source>
        <dbReference type="ARBA" id="ARBA00022777"/>
    </source>
</evidence>
<dbReference type="GO" id="GO:0005524">
    <property type="term" value="F:ATP binding"/>
    <property type="evidence" value="ECO:0007669"/>
    <property type="project" value="UniProtKB-KW"/>
</dbReference>
<keyword evidence="9 16" id="KW-0418">Kinase</keyword>
<dbReference type="InterPro" id="IPR003594">
    <property type="entry name" value="HATPase_dom"/>
</dbReference>